<evidence type="ECO:0000313" key="4">
    <source>
        <dbReference type="Proteomes" id="UP000730739"/>
    </source>
</evidence>
<proteinExistence type="predicted"/>
<dbReference type="CDD" id="cd01741">
    <property type="entry name" value="GATase1_1"/>
    <property type="match status" value="1"/>
</dbReference>
<dbReference type="Gene3D" id="3.40.50.880">
    <property type="match status" value="1"/>
</dbReference>
<dbReference type="PANTHER" id="PTHR42695">
    <property type="entry name" value="GLUTAMINE AMIDOTRANSFERASE YLR126C-RELATED"/>
    <property type="match status" value="1"/>
</dbReference>
<dbReference type="RefSeq" id="WP_234939548.1">
    <property type="nucleotide sequence ID" value="NZ_JAGILA010000006.1"/>
</dbReference>
<dbReference type="NCBIfam" id="NF005072">
    <property type="entry name" value="PRK06490.1"/>
    <property type="match status" value="1"/>
</dbReference>
<dbReference type="SUPFAM" id="SSF52317">
    <property type="entry name" value="Class I glutamine amidotransferase-like"/>
    <property type="match status" value="1"/>
</dbReference>
<dbReference type="EMBL" id="JAGILA010000006">
    <property type="protein sequence ID" value="MBP2237637.1"/>
    <property type="molecule type" value="Genomic_DNA"/>
</dbReference>
<accession>A0ABS4R431</accession>
<organism evidence="3 4">
    <name type="scientific">Sinorhizobium kostiense</name>
    <dbReference type="NCBI Taxonomy" id="76747"/>
    <lineage>
        <taxon>Bacteria</taxon>
        <taxon>Pseudomonadati</taxon>
        <taxon>Pseudomonadota</taxon>
        <taxon>Alphaproteobacteria</taxon>
        <taxon>Hyphomicrobiales</taxon>
        <taxon>Rhizobiaceae</taxon>
        <taxon>Sinorhizobium/Ensifer group</taxon>
        <taxon>Sinorhizobium</taxon>
    </lineage>
</organism>
<evidence type="ECO:0000313" key="3">
    <source>
        <dbReference type="EMBL" id="MBP2237637.1"/>
    </source>
</evidence>
<evidence type="ECO:0000256" key="1">
    <source>
        <dbReference type="SAM" id="MobiDB-lite"/>
    </source>
</evidence>
<dbReference type="GO" id="GO:0003922">
    <property type="term" value="F:GMP synthase (glutamine-hydrolyzing) activity"/>
    <property type="evidence" value="ECO:0007669"/>
    <property type="project" value="UniProtKB-EC"/>
</dbReference>
<dbReference type="InterPro" id="IPR029062">
    <property type="entry name" value="Class_I_gatase-like"/>
</dbReference>
<dbReference type="Proteomes" id="UP000730739">
    <property type="component" value="Unassembled WGS sequence"/>
</dbReference>
<sequence>MPREARDTKKPILIILHQERSSAGRVGHILEQMGFRLDIRRPALGDDLPPTLAAHSGTIVFGGPMSANDEEEFVRREIDWLSVPLKENKPYLGICLGAQMLARNLGGAVAPHHEGMTEIGWYPLKATKAGKALMEWPAMVYHFHREGFDLPRGAELLATGDTYPNQAFRYGENAWGIQFHGELTRAMMHRWVVHGAHRFVLPGAQMGKAHLDGRMLHDHPLRTWMEKFLDLIFLRGADNRSASAGESTRKSEPESTVPRVQPPH</sequence>
<protein>
    <submittedName>
        <fullName evidence="3">GMP synthase (Glutamine-hydrolyzing)</fullName>
        <ecNumber evidence="3">6.3.5.2</ecNumber>
    </submittedName>
</protein>
<feature type="domain" description="Glutamine amidotransferase" evidence="2">
    <location>
        <begin position="53"/>
        <end position="184"/>
    </location>
</feature>
<keyword evidence="3" id="KW-0436">Ligase</keyword>
<reference evidence="3 4" key="1">
    <citation type="submission" date="2021-03" db="EMBL/GenBank/DDBJ databases">
        <title>Genomic Encyclopedia of Type Strains, Phase IV (KMG-IV): sequencing the most valuable type-strain genomes for metagenomic binning, comparative biology and taxonomic classification.</title>
        <authorList>
            <person name="Goeker M."/>
        </authorList>
    </citation>
    <scope>NUCLEOTIDE SEQUENCE [LARGE SCALE GENOMIC DNA]</scope>
    <source>
        <strain evidence="3 4">DSM 13372</strain>
    </source>
</reference>
<evidence type="ECO:0000259" key="2">
    <source>
        <dbReference type="Pfam" id="PF00117"/>
    </source>
</evidence>
<name>A0ABS4R431_9HYPH</name>
<gene>
    <name evidence="3" type="ORF">J2Z31_004160</name>
</gene>
<keyword evidence="4" id="KW-1185">Reference proteome</keyword>
<dbReference type="PROSITE" id="PS51273">
    <property type="entry name" value="GATASE_TYPE_1"/>
    <property type="match status" value="1"/>
</dbReference>
<dbReference type="EC" id="6.3.5.2" evidence="3"/>
<dbReference type="InterPro" id="IPR017926">
    <property type="entry name" value="GATASE"/>
</dbReference>
<comment type="caution">
    <text evidence="3">The sequence shown here is derived from an EMBL/GenBank/DDBJ whole genome shotgun (WGS) entry which is preliminary data.</text>
</comment>
<dbReference type="InterPro" id="IPR044992">
    <property type="entry name" value="ChyE-like"/>
</dbReference>
<feature type="region of interest" description="Disordered" evidence="1">
    <location>
        <begin position="241"/>
        <end position="264"/>
    </location>
</feature>
<dbReference type="Pfam" id="PF00117">
    <property type="entry name" value="GATase"/>
    <property type="match status" value="1"/>
</dbReference>
<dbReference type="PANTHER" id="PTHR42695:SF5">
    <property type="entry name" value="GLUTAMINE AMIDOTRANSFERASE YLR126C-RELATED"/>
    <property type="match status" value="1"/>
</dbReference>